<dbReference type="EMBL" id="PNEN01001661">
    <property type="protein sequence ID" value="PPJ52787.1"/>
    <property type="molecule type" value="Genomic_DNA"/>
</dbReference>
<evidence type="ECO:0000313" key="4">
    <source>
        <dbReference type="Proteomes" id="UP000237631"/>
    </source>
</evidence>
<name>A0A2S6BZ79_9PEZI</name>
<dbReference type="AlphaFoldDB" id="A0A2S6BZ79"/>
<keyword evidence="2" id="KW-0472">Membrane</keyword>
<feature type="transmembrane region" description="Helical" evidence="2">
    <location>
        <begin position="72"/>
        <end position="94"/>
    </location>
</feature>
<sequence length="258" mass="27722">MNQSPQPIELQNLLPHGATHDVNAGQSAPAPNPLVAGAAPGSSAASSSGNGNAQIDGPKPPRLGLWKKYLEWWPELAGALLSMLFLIAVVVFLAEIDGSKLDDWHLAWQIKPPTIVSILVTLCRITLAFFIAAGVGQLRGVFCEQRPHQLSDFDKFDEATRGPWRATCFVWSINRRALVATFGAIMAVLVLAMDPFSQQVLYYASETSDITDAVATIPSARFYDSGALYTAFSLNNQTASFDPDPDSSTSSNTSRGGP</sequence>
<gene>
    <name evidence="3" type="ORF">CBER1_11446</name>
</gene>
<organism evidence="3 4">
    <name type="scientific">Cercospora berteroae</name>
    <dbReference type="NCBI Taxonomy" id="357750"/>
    <lineage>
        <taxon>Eukaryota</taxon>
        <taxon>Fungi</taxon>
        <taxon>Dikarya</taxon>
        <taxon>Ascomycota</taxon>
        <taxon>Pezizomycotina</taxon>
        <taxon>Dothideomycetes</taxon>
        <taxon>Dothideomycetidae</taxon>
        <taxon>Mycosphaerellales</taxon>
        <taxon>Mycosphaerellaceae</taxon>
        <taxon>Cercospora</taxon>
    </lineage>
</organism>
<dbReference type="PANTHER" id="PTHR35394">
    <property type="entry name" value="DUF3176 DOMAIN-CONTAINING PROTEIN"/>
    <property type="match status" value="1"/>
</dbReference>
<proteinExistence type="predicted"/>
<keyword evidence="4" id="KW-1185">Reference proteome</keyword>
<dbReference type="PANTHER" id="PTHR35394:SF5">
    <property type="entry name" value="DUF3176 DOMAIN-CONTAINING PROTEIN"/>
    <property type="match status" value="1"/>
</dbReference>
<feature type="region of interest" description="Disordered" evidence="1">
    <location>
        <begin position="19"/>
        <end position="57"/>
    </location>
</feature>
<dbReference type="Proteomes" id="UP000237631">
    <property type="component" value="Unassembled WGS sequence"/>
</dbReference>
<protein>
    <submittedName>
        <fullName evidence="3">Uncharacterized protein</fullName>
    </submittedName>
</protein>
<dbReference type="OrthoDB" id="5242705at2759"/>
<evidence type="ECO:0000313" key="3">
    <source>
        <dbReference type="EMBL" id="PPJ52787.1"/>
    </source>
</evidence>
<keyword evidence="2" id="KW-1133">Transmembrane helix</keyword>
<feature type="compositionally biased region" description="Low complexity" evidence="1">
    <location>
        <begin position="36"/>
        <end position="53"/>
    </location>
</feature>
<reference evidence="4" key="1">
    <citation type="journal article" date="2017" name="bioRxiv">
        <title>Conservation of a gene cluster reveals novel cercosporin biosynthetic mechanisms and extends production to the genus Colletotrichum.</title>
        <authorList>
            <person name="de Jonge R."/>
            <person name="Ebert M.K."/>
            <person name="Huitt-Roehl C.R."/>
            <person name="Pal P."/>
            <person name="Suttle J.C."/>
            <person name="Spanner R.E."/>
            <person name="Neubauer J.D."/>
            <person name="Jurick W.M.II."/>
            <person name="Stott K.A."/>
            <person name="Secor G.A."/>
            <person name="Thomma B.P.H.J."/>
            <person name="Van de Peer Y."/>
            <person name="Townsend C.A."/>
            <person name="Bolton M.D."/>
        </authorList>
    </citation>
    <scope>NUCLEOTIDE SEQUENCE [LARGE SCALE GENOMIC DNA]</scope>
    <source>
        <strain evidence="4">CBS538.71</strain>
    </source>
</reference>
<comment type="caution">
    <text evidence="3">The sequence shown here is derived from an EMBL/GenBank/DDBJ whole genome shotgun (WGS) entry which is preliminary data.</text>
</comment>
<feature type="transmembrane region" description="Helical" evidence="2">
    <location>
        <begin position="114"/>
        <end position="136"/>
    </location>
</feature>
<accession>A0A2S6BZ79</accession>
<evidence type="ECO:0000256" key="2">
    <source>
        <dbReference type="SAM" id="Phobius"/>
    </source>
</evidence>
<evidence type="ECO:0000256" key="1">
    <source>
        <dbReference type="SAM" id="MobiDB-lite"/>
    </source>
</evidence>
<feature type="transmembrane region" description="Helical" evidence="2">
    <location>
        <begin position="177"/>
        <end position="196"/>
    </location>
</feature>
<keyword evidence="2" id="KW-0812">Transmembrane</keyword>
<dbReference type="InterPro" id="IPR021514">
    <property type="entry name" value="DUF3176"/>
</dbReference>
<dbReference type="Pfam" id="PF11374">
    <property type="entry name" value="DUF3176"/>
    <property type="match status" value="1"/>
</dbReference>